<keyword evidence="1" id="KW-0732">Signal</keyword>
<dbReference type="EMBL" id="JBHULD010000009">
    <property type="protein sequence ID" value="MFD2554458.1"/>
    <property type="molecule type" value="Genomic_DNA"/>
</dbReference>
<comment type="caution">
    <text evidence="3">The sequence shown here is derived from an EMBL/GenBank/DDBJ whole genome shotgun (WGS) entry which is preliminary data.</text>
</comment>
<keyword evidence="4" id="KW-1185">Reference proteome</keyword>
<dbReference type="SUPFAM" id="SSF74653">
    <property type="entry name" value="TolA/TonB C-terminal domain"/>
    <property type="match status" value="1"/>
</dbReference>
<feature type="chain" id="PRO_5045183168" evidence="1">
    <location>
        <begin position="21"/>
        <end position="144"/>
    </location>
</feature>
<evidence type="ECO:0000259" key="2">
    <source>
        <dbReference type="Pfam" id="PF03544"/>
    </source>
</evidence>
<dbReference type="Proteomes" id="UP001597440">
    <property type="component" value="Unassembled WGS sequence"/>
</dbReference>
<proteinExistence type="predicted"/>
<dbReference type="RefSeq" id="WP_021069093.1">
    <property type="nucleotide sequence ID" value="NZ_JAEQMU010000003.1"/>
</dbReference>
<evidence type="ECO:0000256" key="1">
    <source>
        <dbReference type="SAM" id="SignalP"/>
    </source>
</evidence>
<feature type="domain" description="TonB C-terminal" evidence="2">
    <location>
        <begin position="79"/>
        <end position="139"/>
    </location>
</feature>
<dbReference type="Pfam" id="PF03544">
    <property type="entry name" value="TonB_C"/>
    <property type="match status" value="1"/>
</dbReference>
<protein>
    <submittedName>
        <fullName evidence="3">Energy transducer TonB</fullName>
    </submittedName>
</protein>
<dbReference type="Gene3D" id="3.30.1150.10">
    <property type="match status" value="1"/>
</dbReference>
<organism evidence="3 4">
    <name type="scientific">Sphingobacterium tabacisoli</name>
    <dbReference type="NCBI Taxonomy" id="2044855"/>
    <lineage>
        <taxon>Bacteria</taxon>
        <taxon>Pseudomonadati</taxon>
        <taxon>Bacteroidota</taxon>
        <taxon>Sphingobacteriia</taxon>
        <taxon>Sphingobacteriales</taxon>
        <taxon>Sphingobacteriaceae</taxon>
        <taxon>Sphingobacterium</taxon>
    </lineage>
</organism>
<dbReference type="InterPro" id="IPR037682">
    <property type="entry name" value="TonB_C"/>
</dbReference>
<name>A0ABW5L2E8_9SPHI</name>
<accession>A0ABW5L2E8</accession>
<evidence type="ECO:0000313" key="4">
    <source>
        <dbReference type="Proteomes" id="UP001597440"/>
    </source>
</evidence>
<evidence type="ECO:0000313" key="3">
    <source>
        <dbReference type="EMBL" id="MFD2554458.1"/>
    </source>
</evidence>
<gene>
    <name evidence="3" type="ORF">ACFSQW_08645</name>
</gene>
<reference evidence="4" key="1">
    <citation type="journal article" date="2019" name="Int. J. Syst. Evol. Microbiol.">
        <title>The Global Catalogue of Microorganisms (GCM) 10K type strain sequencing project: providing services to taxonomists for standard genome sequencing and annotation.</title>
        <authorList>
            <consortium name="The Broad Institute Genomics Platform"/>
            <consortium name="The Broad Institute Genome Sequencing Center for Infectious Disease"/>
            <person name="Wu L."/>
            <person name="Ma J."/>
        </authorList>
    </citation>
    <scope>NUCLEOTIDE SEQUENCE [LARGE SCALE GENOMIC DNA]</scope>
    <source>
        <strain evidence="4">KCTC 52298</strain>
    </source>
</reference>
<feature type="signal peptide" evidence="1">
    <location>
        <begin position="1"/>
        <end position="20"/>
    </location>
</feature>
<sequence length="144" mass="16156">MKVRYVMLLVVMLLSSAVKALEKSPGKQDTIIAPQVDVAPQFKGGVTAWNRFLQNRMNINELVGSMDSTAYVTYGTRQTAILEFTVCEDGEVCDVVVLNRDKISPIFEKEVLRVMSRSPKWEAATKDGKPVRTKFKQTIMAILD</sequence>